<keyword evidence="10" id="KW-0812">Transmembrane</keyword>
<protein>
    <recommendedName>
        <fullName evidence="8">EF-hand domain-containing family member C2</fullName>
    </recommendedName>
</protein>
<evidence type="ECO:0000256" key="6">
    <source>
        <dbReference type="ARBA" id="ARBA00023273"/>
    </source>
</evidence>
<evidence type="ECO:0000256" key="1">
    <source>
        <dbReference type="ARBA" id="ARBA00004138"/>
    </source>
</evidence>
<dbReference type="PROSITE" id="PS51336">
    <property type="entry name" value="DM10"/>
    <property type="match status" value="3"/>
</dbReference>
<comment type="caution">
    <text evidence="12">The sequence shown here is derived from an EMBL/GenBank/DDBJ whole genome shotgun (WGS) entry which is preliminary data.</text>
</comment>
<keyword evidence="4" id="KW-0677">Repeat</keyword>
<dbReference type="OrthoDB" id="10255210at2759"/>
<keyword evidence="10" id="KW-1133">Transmembrane helix</keyword>
<dbReference type="InterPro" id="IPR011992">
    <property type="entry name" value="EF-hand-dom_pair"/>
</dbReference>
<evidence type="ECO:0000256" key="7">
    <source>
        <dbReference type="ARBA" id="ARBA00035003"/>
    </source>
</evidence>
<keyword evidence="5" id="KW-0206">Cytoskeleton</keyword>
<feature type="domain" description="DM10" evidence="11">
    <location>
        <begin position="149"/>
        <end position="256"/>
    </location>
</feature>
<dbReference type="Pfam" id="PF06565">
    <property type="entry name" value="DM10_dom"/>
    <property type="match status" value="3"/>
</dbReference>
<dbReference type="Gene3D" id="2.30.29.170">
    <property type="match status" value="3"/>
</dbReference>
<dbReference type="Proteomes" id="UP000015354">
    <property type="component" value="Unassembled WGS sequence"/>
</dbReference>
<dbReference type="SMART" id="SM00676">
    <property type="entry name" value="DM10"/>
    <property type="match status" value="3"/>
</dbReference>
<dbReference type="PANTHER" id="PTHR12086">
    <property type="entry name" value="EF-HAND DOMAIN C-TERMINAL CONTAINING PROTEIN"/>
    <property type="match status" value="1"/>
</dbReference>
<feature type="domain" description="DM10" evidence="11">
    <location>
        <begin position="325"/>
        <end position="444"/>
    </location>
</feature>
<gene>
    <name evidence="12" type="ORF">STCU_06562</name>
</gene>
<keyword evidence="12" id="KW-0969">Cilium</keyword>
<feature type="region of interest" description="Disordered" evidence="9">
    <location>
        <begin position="45"/>
        <end position="67"/>
    </location>
</feature>
<comment type="function">
    <text evidence="7">Microtubule inner protein (MIP) part of the dynein-decorated doublet microtubules (DMTs) in cilia axoneme, which is required for motile cilia beating.</text>
</comment>
<evidence type="ECO:0000256" key="5">
    <source>
        <dbReference type="ARBA" id="ARBA00023212"/>
    </source>
</evidence>
<feature type="domain" description="DM10" evidence="11">
    <location>
        <begin position="505"/>
        <end position="609"/>
    </location>
</feature>
<evidence type="ECO:0000256" key="3">
    <source>
        <dbReference type="ARBA" id="ARBA00022490"/>
    </source>
</evidence>
<keyword evidence="6" id="KW-0966">Cell projection</keyword>
<dbReference type="EMBL" id="ATMH01006562">
    <property type="protein sequence ID" value="EPY25681.1"/>
    <property type="molecule type" value="Genomic_DNA"/>
</dbReference>
<evidence type="ECO:0000313" key="12">
    <source>
        <dbReference type="EMBL" id="EPY25681.1"/>
    </source>
</evidence>
<organism evidence="12 13">
    <name type="scientific">Strigomonas culicis</name>
    <dbReference type="NCBI Taxonomy" id="28005"/>
    <lineage>
        <taxon>Eukaryota</taxon>
        <taxon>Discoba</taxon>
        <taxon>Euglenozoa</taxon>
        <taxon>Kinetoplastea</taxon>
        <taxon>Metakinetoplastina</taxon>
        <taxon>Trypanosomatida</taxon>
        <taxon>Trypanosomatidae</taxon>
        <taxon>Strigomonadinae</taxon>
        <taxon>Strigomonas</taxon>
    </lineage>
</organism>
<evidence type="ECO:0000256" key="4">
    <source>
        <dbReference type="ARBA" id="ARBA00022737"/>
    </source>
</evidence>
<feature type="transmembrane region" description="Helical" evidence="10">
    <location>
        <begin position="220"/>
        <end position="242"/>
    </location>
</feature>
<feature type="transmembrane region" description="Helical" evidence="10">
    <location>
        <begin position="14"/>
        <end position="38"/>
    </location>
</feature>
<dbReference type="InterPro" id="IPR006602">
    <property type="entry name" value="DM10_dom"/>
</dbReference>
<evidence type="ECO:0000256" key="9">
    <source>
        <dbReference type="SAM" id="MobiDB-lite"/>
    </source>
</evidence>
<keyword evidence="12" id="KW-0282">Flagellum</keyword>
<proteinExistence type="predicted"/>
<sequence>MCFSSQHILIKGNFFFFFRCFFLSISCKFFFPFLILAVQKKKKEEERSMKNSTARTQPEKRFEHLPSDDNRPLAIGANFQDDPLNRNTLRKSHALQLDRKTDYAPHTEYTYTAFDGDKTRSSRKPLEDINDVDVWNGWFSEEISEEDKKYFVARFAGFFKETVQNSTMEKERVRKVCIRFHVEDNSISIQESQEINSGITDTRILDRRQVPKDTRNPSNIFLLSDFQIGGSVTIYGIIYTIVDMDARSRKYAREVLGEEAPAAVPWPDDVYSASVKNTFSKSAVRGVTSDDMDLRRAVEQQLAGIYSKHSNEDITIARQFFKNPIKEHLSYLALWDDRANISGDLHFCVIRLYSENTSIEIVEDRPENCGSTGGPILLSRQRVPKPGSDLAASRFQEHTYGKLMKNNYLSAEDIHIGETYTIYGKPFFVYDCDQFTRDYVKANCGFSLEPAIDIKPFLSEQKNHKVMFYPPPPNGFGSETEKRDNWLTLEGKTARIDLEKVIHETGRVMKFSAKFAKPLSKDDEGRRFLVAFYRETDEVEVTEKAIRNSGFMGGRFLTKGKHRMELPNGTTRPYTPSDFQVGKEVVIFKRPFLLLEMDDMTQHIVNGTDNPTNEDKMRYLLLLLKQQISLKFKKANEAYRSLAPQGTLGYQQVKEFLRSCSCTISDEEAVLLVQNIAPGSNGIISYDQFLEIVNAGIENMDEASLSARSVKNVNMTINTTMKDTASVSEIKHRHRQLRKSLQHKLIQRKGTVQEQFRLLADHSANSRLNRDTFRKSLNEVMHFNVNKPDEDMLVSMLFDGQQDEN</sequence>
<dbReference type="PANTHER" id="PTHR12086:SF11">
    <property type="entry name" value="EF-HAND DOMAIN-CONTAINING FAMILY MEMBER C2"/>
    <property type="match status" value="1"/>
</dbReference>
<dbReference type="Gene3D" id="1.10.238.10">
    <property type="entry name" value="EF-hand"/>
    <property type="match status" value="1"/>
</dbReference>
<name>S9VF70_9TRYP</name>
<feature type="compositionally biased region" description="Basic and acidic residues" evidence="9">
    <location>
        <begin position="57"/>
        <end position="67"/>
    </location>
</feature>
<dbReference type="GO" id="GO:0005929">
    <property type="term" value="C:cilium"/>
    <property type="evidence" value="ECO:0007669"/>
    <property type="project" value="UniProtKB-SubCell"/>
</dbReference>
<evidence type="ECO:0000259" key="11">
    <source>
        <dbReference type="PROSITE" id="PS51336"/>
    </source>
</evidence>
<dbReference type="AlphaFoldDB" id="S9VF70"/>
<evidence type="ECO:0000256" key="8">
    <source>
        <dbReference type="ARBA" id="ARBA00039880"/>
    </source>
</evidence>
<reference evidence="12 13" key="1">
    <citation type="journal article" date="2013" name="PLoS ONE">
        <title>Predicting the Proteins of Angomonas deanei, Strigomonas culicis and Their Respective Endosymbionts Reveals New Aspects of the Trypanosomatidae Family.</title>
        <authorList>
            <person name="Motta M.C."/>
            <person name="Martins A.C."/>
            <person name="de Souza S.S."/>
            <person name="Catta-Preta C.M."/>
            <person name="Silva R."/>
            <person name="Klein C.C."/>
            <person name="de Almeida L.G."/>
            <person name="de Lima Cunha O."/>
            <person name="Ciapina L.P."/>
            <person name="Brocchi M."/>
            <person name="Colabardini A.C."/>
            <person name="de Araujo Lima B."/>
            <person name="Machado C.R."/>
            <person name="de Almeida Soares C.M."/>
            <person name="Probst C.M."/>
            <person name="de Menezes C.B."/>
            <person name="Thompson C.E."/>
            <person name="Bartholomeu D.C."/>
            <person name="Gradia D.F."/>
            <person name="Pavoni D.P."/>
            <person name="Grisard E.C."/>
            <person name="Fantinatti-Garboggini F."/>
            <person name="Marchini F.K."/>
            <person name="Rodrigues-Luiz G.F."/>
            <person name="Wagner G."/>
            <person name="Goldman G.H."/>
            <person name="Fietto J.L."/>
            <person name="Elias M.C."/>
            <person name="Goldman M.H."/>
            <person name="Sagot M.F."/>
            <person name="Pereira M."/>
            <person name="Stoco P.H."/>
            <person name="de Mendonca-Neto R.P."/>
            <person name="Teixeira S.M."/>
            <person name="Maciel T.E."/>
            <person name="de Oliveira Mendes T.A."/>
            <person name="Urmenyi T.P."/>
            <person name="de Souza W."/>
            <person name="Schenkman S."/>
            <person name="de Vasconcelos A.T."/>
        </authorList>
    </citation>
    <scope>NUCLEOTIDE SEQUENCE [LARGE SCALE GENOMIC DNA]</scope>
</reference>
<dbReference type="InterPro" id="IPR040193">
    <property type="entry name" value="EFHC1/EFHC2/EFHB"/>
</dbReference>
<accession>S9VF70</accession>
<evidence type="ECO:0000313" key="13">
    <source>
        <dbReference type="Proteomes" id="UP000015354"/>
    </source>
</evidence>
<comment type="subcellular location">
    <subcellularLocation>
        <location evidence="1">Cell projection</location>
        <location evidence="1">Cilium</location>
    </subcellularLocation>
    <subcellularLocation>
        <location evidence="2">Cytoplasm</location>
        <location evidence="2">Cytoskeleton</location>
    </subcellularLocation>
</comment>
<dbReference type="GO" id="GO:0005856">
    <property type="term" value="C:cytoskeleton"/>
    <property type="evidence" value="ECO:0007669"/>
    <property type="project" value="UniProtKB-SubCell"/>
</dbReference>
<evidence type="ECO:0000256" key="10">
    <source>
        <dbReference type="SAM" id="Phobius"/>
    </source>
</evidence>
<keyword evidence="13" id="KW-1185">Reference proteome</keyword>
<dbReference type="SUPFAM" id="SSF47473">
    <property type="entry name" value="EF-hand"/>
    <property type="match status" value="1"/>
</dbReference>
<keyword evidence="3" id="KW-0963">Cytoplasm</keyword>
<evidence type="ECO:0000256" key="2">
    <source>
        <dbReference type="ARBA" id="ARBA00004245"/>
    </source>
</evidence>
<keyword evidence="10" id="KW-0472">Membrane</keyword>